<dbReference type="CTD" id="68917707"/>
<evidence type="ECO:0000313" key="3">
    <source>
        <dbReference type="Proteomes" id="UP000008549"/>
    </source>
</evidence>
<evidence type="ECO:0000256" key="1">
    <source>
        <dbReference type="SAM" id="MobiDB-lite"/>
    </source>
</evidence>
<dbReference type="HOGENOM" id="CLU_1961540_0_0_1"/>
<evidence type="ECO:0000313" key="2">
    <source>
        <dbReference type="EMBL" id="CAR99861.1"/>
    </source>
</evidence>
<dbReference type="AlphaFoldDB" id="B6IIY1"/>
<evidence type="ECO:0000313" key="4">
    <source>
        <dbReference type="WormBase" id="CBG26226"/>
    </source>
</evidence>
<dbReference type="Proteomes" id="UP000008549">
    <property type="component" value="Unassembled WGS sequence"/>
</dbReference>
<dbReference type="KEGG" id="cbr:CBG_26226"/>
<dbReference type="InParanoid" id="B6IIY1"/>
<protein>
    <submittedName>
        <fullName evidence="2">Protein CBG26226</fullName>
    </submittedName>
</protein>
<feature type="region of interest" description="Disordered" evidence="1">
    <location>
        <begin position="20"/>
        <end position="66"/>
    </location>
</feature>
<reference evidence="2 3" key="1">
    <citation type="journal article" date="2003" name="PLoS Biol.">
        <title>The genome sequence of Caenorhabditis briggsae: a platform for comparative genomics.</title>
        <authorList>
            <person name="Stein L.D."/>
            <person name="Bao Z."/>
            <person name="Blasiar D."/>
            <person name="Blumenthal T."/>
            <person name="Brent M.R."/>
            <person name="Chen N."/>
            <person name="Chinwalla A."/>
            <person name="Clarke L."/>
            <person name="Clee C."/>
            <person name="Coghlan A."/>
            <person name="Coulson A."/>
            <person name="D'Eustachio P."/>
            <person name="Fitch D.H."/>
            <person name="Fulton L.A."/>
            <person name="Fulton R.E."/>
            <person name="Griffiths-Jones S."/>
            <person name="Harris T.W."/>
            <person name="Hillier L.W."/>
            <person name="Kamath R."/>
            <person name="Kuwabara P.E."/>
            <person name="Mardis E.R."/>
            <person name="Marra M.A."/>
            <person name="Miner T.L."/>
            <person name="Minx P."/>
            <person name="Mullikin J.C."/>
            <person name="Plumb R.W."/>
            <person name="Rogers J."/>
            <person name="Schein J.E."/>
            <person name="Sohrmann M."/>
            <person name="Spieth J."/>
            <person name="Stajich J.E."/>
            <person name="Wei C."/>
            <person name="Willey D."/>
            <person name="Wilson R.K."/>
            <person name="Durbin R."/>
            <person name="Waterston R.H."/>
        </authorList>
    </citation>
    <scope>NUCLEOTIDE SEQUENCE [LARGE SCALE GENOMIC DNA]</scope>
    <source>
        <strain evidence="2 3">AF16</strain>
    </source>
</reference>
<reference evidence="2 3" key="2">
    <citation type="journal article" date="2011" name="PLoS Genet.">
        <title>Caenorhabditis briggsae recombinant inbred line genotypes reveal inter-strain incompatibility and the evolution of recombination.</title>
        <authorList>
            <person name="Ross J.A."/>
            <person name="Koboldt D.C."/>
            <person name="Staisch J.E."/>
            <person name="Chamberlin H.M."/>
            <person name="Gupta B.P."/>
            <person name="Miller R.D."/>
            <person name="Baird S.E."/>
            <person name="Haag E.S."/>
        </authorList>
    </citation>
    <scope>NUCLEOTIDE SEQUENCE [LARGE SCALE GENOMIC DNA]</scope>
    <source>
        <strain evidence="2 3">AF16</strain>
    </source>
</reference>
<dbReference type="WormBase" id="CBG26226">
    <property type="protein sequence ID" value="CBP25768"/>
    <property type="gene ID" value="WBGene00087640"/>
</dbReference>
<accession>B6IIY1</accession>
<name>B6IIY1_CAEBR</name>
<proteinExistence type="predicted"/>
<dbReference type="GeneID" id="68917707"/>
<keyword evidence="3" id="KW-1185">Reference proteome</keyword>
<organism evidence="2 3">
    <name type="scientific">Caenorhabditis briggsae</name>
    <dbReference type="NCBI Taxonomy" id="6238"/>
    <lineage>
        <taxon>Eukaryota</taxon>
        <taxon>Metazoa</taxon>
        <taxon>Ecdysozoa</taxon>
        <taxon>Nematoda</taxon>
        <taxon>Chromadorea</taxon>
        <taxon>Rhabditida</taxon>
        <taxon>Rhabditina</taxon>
        <taxon>Rhabditomorpha</taxon>
        <taxon>Rhabditoidea</taxon>
        <taxon>Rhabditidae</taxon>
        <taxon>Peloderinae</taxon>
        <taxon>Caenorhabditis</taxon>
    </lineage>
</organism>
<dbReference type="RefSeq" id="XP_045099422.1">
    <property type="nucleotide sequence ID" value="XM_045244787.1"/>
</dbReference>
<gene>
    <name evidence="2 4" type="ORF">CBG26226</name>
    <name evidence="2" type="ORF">CBG_26226</name>
</gene>
<dbReference type="EMBL" id="HE600943">
    <property type="protein sequence ID" value="CAR99861.1"/>
    <property type="molecule type" value="Genomic_DNA"/>
</dbReference>
<sequence length="128" mass="14562">MAFIQDAVCEFPGVCPPIIPPTTTTIPPSNPPPPTQNPNILESSTQPKATASPRIPPNPNSNLTDYVETDFDEPNDFKVEVEYVNELDERELEVYFERDKFNASGEIEKDVNSFLISMIFVIWRVFWN</sequence>